<name>A0ABS2AL89_9ACTN</name>
<feature type="transmembrane region" description="Helical" evidence="2">
    <location>
        <begin position="69"/>
        <end position="90"/>
    </location>
</feature>
<keyword evidence="2" id="KW-0812">Transmembrane</keyword>
<dbReference type="Proteomes" id="UP000632138">
    <property type="component" value="Unassembled WGS sequence"/>
</dbReference>
<evidence type="ECO:0000313" key="4">
    <source>
        <dbReference type="Proteomes" id="UP000632138"/>
    </source>
</evidence>
<reference evidence="3 4" key="1">
    <citation type="submission" date="2021-01" db="EMBL/GenBank/DDBJ databases">
        <title>Actinoplanes sp. nov. LDG1-06 isolated from lichen.</title>
        <authorList>
            <person name="Saeng-In P."/>
            <person name="Phongsopitanun W."/>
            <person name="Kanchanasin P."/>
            <person name="Yuki M."/>
            <person name="Kudo T."/>
            <person name="Ohkuma M."/>
            <person name="Tanasupawat S."/>
        </authorList>
    </citation>
    <scope>NUCLEOTIDE SEQUENCE [LARGE SCALE GENOMIC DNA]</scope>
    <source>
        <strain evidence="3 4">LDG1-06</strain>
    </source>
</reference>
<proteinExistence type="predicted"/>
<evidence type="ECO:0000313" key="3">
    <source>
        <dbReference type="EMBL" id="MBM2620587.1"/>
    </source>
</evidence>
<feature type="region of interest" description="Disordered" evidence="1">
    <location>
        <begin position="107"/>
        <end position="173"/>
    </location>
</feature>
<gene>
    <name evidence="3" type="ORF">JIG36_34305</name>
</gene>
<organism evidence="3 4">
    <name type="scientific">Paractinoplanes ovalisporus</name>
    <dbReference type="NCBI Taxonomy" id="2810368"/>
    <lineage>
        <taxon>Bacteria</taxon>
        <taxon>Bacillati</taxon>
        <taxon>Actinomycetota</taxon>
        <taxon>Actinomycetes</taxon>
        <taxon>Micromonosporales</taxon>
        <taxon>Micromonosporaceae</taxon>
        <taxon>Paractinoplanes</taxon>
    </lineage>
</organism>
<evidence type="ECO:0000256" key="2">
    <source>
        <dbReference type="SAM" id="Phobius"/>
    </source>
</evidence>
<keyword evidence="4" id="KW-1185">Reference proteome</keyword>
<dbReference type="RefSeq" id="WP_203380569.1">
    <property type="nucleotide sequence ID" value="NZ_JAENHP010000015.1"/>
</dbReference>
<comment type="caution">
    <text evidence="3">The sequence shown here is derived from an EMBL/GenBank/DDBJ whole genome shotgun (WGS) entry which is preliminary data.</text>
</comment>
<protein>
    <submittedName>
        <fullName evidence="3">Uncharacterized protein</fullName>
    </submittedName>
</protein>
<dbReference type="EMBL" id="JAENHP010000015">
    <property type="protein sequence ID" value="MBM2620587.1"/>
    <property type="molecule type" value="Genomic_DNA"/>
</dbReference>
<keyword evidence="2" id="KW-1133">Transmembrane helix</keyword>
<evidence type="ECO:0000256" key="1">
    <source>
        <dbReference type="SAM" id="MobiDB-lite"/>
    </source>
</evidence>
<sequence length="289" mass="30907">MTFEDRKLTELDDALRELGAHARVTHTRAELDSVYEAVLARVAPVEEPQTPAVPRPRGRETPRPSRSRSGWLGGVGLLGVVALTVAVVAVPRPFVLDSHLAGRPPVPPVASSLPQAAPVSRAPVAGTTRPPQHEVSSPLRSDAGPVSAPQPTPSSFPEPAVTSTRTRDVETERPITALTRVSVALGAATVSPAPQKATCAEGLTMTFVQPVSLNEPGRLTYRWLRSDQAIAPDKHLDFMSAGTQAITTTWQRWGEAGEVIDGWQQLEVLAPDAQKGERITFREVCPANG</sequence>
<feature type="region of interest" description="Disordered" evidence="1">
    <location>
        <begin position="46"/>
        <end position="71"/>
    </location>
</feature>
<keyword evidence="2" id="KW-0472">Membrane</keyword>
<accession>A0ABS2AL89</accession>